<name>A0A239HE33_EKHLU</name>
<protein>
    <submittedName>
        <fullName evidence="1">Uncharacterized protein</fullName>
    </submittedName>
</protein>
<keyword evidence="2" id="KW-1185">Reference proteome</keyword>
<organism evidence="1 2">
    <name type="scientific">Ekhidna lutea</name>
    <dbReference type="NCBI Taxonomy" id="447679"/>
    <lineage>
        <taxon>Bacteria</taxon>
        <taxon>Pseudomonadati</taxon>
        <taxon>Bacteroidota</taxon>
        <taxon>Cytophagia</taxon>
        <taxon>Cytophagales</taxon>
        <taxon>Reichenbachiellaceae</taxon>
        <taxon>Ekhidna</taxon>
    </lineage>
</organism>
<reference evidence="1 2" key="1">
    <citation type="submission" date="2017-06" db="EMBL/GenBank/DDBJ databases">
        <authorList>
            <person name="Kim H.J."/>
            <person name="Triplett B.A."/>
        </authorList>
    </citation>
    <scope>NUCLEOTIDE SEQUENCE [LARGE SCALE GENOMIC DNA]</scope>
    <source>
        <strain evidence="1 2">DSM 19307</strain>
    </source>
</reference>
<dbReference type="EMBL" id="FZPD01000002">
    <property type="protein sequence ID" value="SNS78514.1"/>
    <property type="molecule type" value="Genomic_DNA"/>
</dbReference>
<gene>
    <name evidence="1" type="ORF">SAMN05421640_1229</name>
</gene>
<evidence type="ECO:0000313" key="2">
    <source>
        <dbReference type="Proteomes" id="UP000198393"/>
    </source>
</evidence>
<dbReference type="AlphaFoldDB" id="A0A239HE33"/>
<accession>A0A239HE33</accession>
<proteinExistence type="predicted"/>
<evidence type="ECO:0000313" key="1">
    <source>
        <dbReference type="EMBL" id="SNS78514.1"/>
    </source>
</evidence>
<sequence>MIEPGSIQVGVAYEWNDSTQIITVTSNQQSVELCYRVLSGLLTQSLQNRSLADYDDSGNPTIQLTPAPNVQKEELFDFGGVQKYGVISRGVSFGNRQSLFVNSSLNLQMDGKLDENLNISAVITDQNVPYQPEGNTQQIRDFDNVFIKLYNDKFDVTVGDIVIQQPDDGYFLKYYKNVQGLQASYKGSTGEWTHESRVSGALSKGKFNSALLTPVDGLSGPYKLRGPNGERFIIVMANSEKVFIDGKLMERGFDRDYVIDYNLGEITFNNHIVITQFTIIRVDFEYAEQFYSRSNISAYQAVSNEKVKLYTNYYREQDNPNATLGFNVDENDLSQLRAIGDSVDQAFITGFDSVQFSENRVLYIKKDTIDQDGVTQTIFEHSTDEGETHFSPTFSDVGFGNGDYVLSQTTANGRVYEWVSPQGGVSQGNYEPGAFIPLPNSRQMFTIGGEVSLSDHETLKTEIAFSNTDQNRYSNLQDNDNISKGYFTSLSTQGRQSFLSGYQWVGSASMEYDEQDFTFIDRYRPILFDRDWNYTPGSETSDDLMVFLKGGLKKNEANRLEFSVNRRKRSGFIDGWQQAADFNQEVGDFKLVSSHFLLQNEQLDQSTSWLRSKSDLSYRKWSWAPGYVFEADENEISRQDSVVSTLMNFNAHEFYVSSTDTAKATYRFGYQLRQDRLPVEGEMRDYLFSRNFRASYQRNGEHGSIGADFNYRRVEDDLELHLGQSEVINGRINWIQSFLKRNIRSNFSFSTGNSRELRRAFIYLPVSTGEGTHTWRDSNGDGVQDLNEFFEAINPDERSYVKIFTPTDDYITSFQTFYLHTIDLKAPSQWRNSGGIMKQAAKLSANINLNVNFKTTSANYSDRLNPFGLDLENPDMISAKDSKRYTLFYNRNGRGFAGDFTRQTSDTKQLLVQGFETREKDEWLFNTKVDLSAEYTLRITSTVGRTLNQSDFLDSRNFEIMSNSYRPQLIWQPTNVLRLIGSYERKVKMNEFSESSNESATSQVYMTELTWNQAGKGSLRGIFSVVKIDFTGDPSSYLGYLLLDALQPGTNQTWQINWQQRLSKGMQVSLLYNGRKSENVEAIHTGSVQVTAFF</sequence>
<dbReference type="Proteomes" id="UP000198393">
    <property type="component" value="Unassembled WGS sequence"/>
</dbReference>